<sequence length="685" mass="75555">MSDIELINFDNGMEAHSPCVIVHGKINGGSDVKDFQQVNVSSLQTPPLQYEINGAFFKAVVYLTPGLNRLRFTSNGKAGKTLVKTLALTYVPLLQDIPVHLCVLVAKDSPLLFDSPEEQKRREGGNNLQLAVKKLQMGALLMQAYTNEQMFRNGFGQRTFPFVQDWSLSYIFNQEGPMGRLRNSVKIHILKSEKTVRELRDSNLAQQNEKGSDRGGLFGIAMDALQNYNNGQLLQNNVEKPLQAAVMFLDAHWDPKLKLILTHAALGGGTEEIKLAIFGSHGLYSWPSCMEDITRYFLDPTKIDANAVANDNGECGSYWECLCVTLGAFLHEIGHSLGCPHQEYGVMLRDYPVFNRSFVSREAASQRPSRQLLAPPIYPKSECQWHRLDVIRFLYHPSFTLPEDYEDPSFMRPGKLAQFRYSAPSILPNANSKTKGSFTLKSETGIYLIEIITKQDDLCHAWFEYLPLSVGGCGPQQEVTLTYQQLVDKLPPQYSSSSKDIKIKVLSVNAPEFSVDNLEDLVLNSSVTVNGMSMVKGPLLGLPASKENPPFVVPVDIANVVSVRVYHGGALDGVGFTYAKGNSSGFFGKTEPDVVFGNKTGSYTDVLVRGNNGDPSEYIIGFNVRSGQWVDAIQVITNKRGVISPMLGNANGGSQHNLMSPSGSKITGIQGKIGQWCDSIGLMYA</sequence>
<name>A0A1E5RNI8_9ASCO</name>
<dbReference type="Proteomes" id="UP000095728">
    <property type="component" value="Unassembled WGS sequence"/>
</dbReference>
<reference evidence="3" key="1">
    <citation type="journal article" date="2016" name="Genome Announc.">
        <title>Genome sequences of three species of Hanseniaspora isolated from spontaneous wine fermentations.</title>
        <authorList>
            <person name="Sternes P.R."/>
            <person name="Lee D."/>
            <person name="Kutyna D.R."/>
            <person name="Borneman A.R."/>
        </authorList>
    </citation>
    <scope>NUCLEOTIDE SEQUENCE [LARGE SCALE GENOMIC DNA]</scope>
    <source>
        <strain evidence="3">AWRI3579</strain>
    </source>
</reference>
<dbReference type="GO" id="GO:0005737">
    <property type="term" value="C:cytoplasm"/>
    <property type="evidence" value="ECO:0007669"/>
    <property type="project" value="TreeGrafter"/>
</dbReference>
<dbReference type="InterPro" id="IPR036404">
    <property type="entry name" value="Jacalin-like_lectin_dom_sf"/>
</dbReference>
<dbReference type="AlphaFoldDB" id="A0A1E5RNI8"/>
<dbReference type="InterPro" id="IPR053002">
    <property type="entry name" value="Metalloproteinase_M10B"/>
</dbReference>
<dbReference type="InterPro" id="IPR021917">
    <property type="entry name" value="Unchr_Zn-peptidase-like"/>
</dbReference>
<evidence type="ECO:0000313" key="2">
    <source>
        <dbReference type="EMBL" id="OEJ88448.1"/>
    </source>
</evidence>
<feature type="domain" description="Jacalin-type lectin" evidence="1">
    <location>
        <begin position="534"/>
        <end position="685"/>
    </location>
</feature>
<dbReference type="EMBL" id="LPNM01000005">
    <property type="protein sequence ID" value="OEJ88448.1"/>
    <property type="molecule type" value="Genomic_DNA"/>
</dbReference>
<dbReference type="PANTHER" id="PTHR21054:SF2">
    <property type="entry name" value="MIP04191P"/>
    <property type="match status" value="1"/>
</dbReference>
<dbReference type="PROSITE" id="PS51752">
    <property type="entry name" value="JACALIN_LECTIN"/>
    <property type="match status" value="1"/>
</dbReference>
<keyword evidence="3" id="KW-1185">Reference proteome</keyword>
<protein>
    <submittedName>
        <fullName evidence="2">Putative zinc metalloproteinase</fullName>
    </submittedName>
</protein>
<comment type="caution">
    <text evidence="2">The sequence shown here is derived from an EMBL/GenBank/DDBJ whole genome shotgun (WGS) entry which is preliminary data.</text>
</comment>
<organism evidence="2 3">
    <name type="scientific">Hanseniaspora osmophila</name>
    <dbReference type="NCBI Taxonomy" id="56408"/>
    <lineage>
        <taxon>Eukaryota</taxon>
        <taxon>Fungi</taxon>
        <taxon>Dikarya</taxon>
        <taxon>Ascomycota</taxon>
        <taxon>Saccharomycotina</taxon>
        <taxon>Saccharomycetes</taxon>
        <taxon>Saccharomycodales</taxon>
        <taxon>Saccharomycodaceae</taxon>
        <taxon>Hanseniaspora</taxon>
    </lineage>
</organism>
<evidence type="ECO:0000259" key="1">
    <source>
        <dbReference type="PROSITE" id="PS51752"/>
    </source>
</evidence>
<dbReference type="Pfam" id="PF01419">
    <property type="entry name" value="Jacalin"/>
    <property type="match status" value="1"/>
</dbReference>
<dbReference type="FunCoup" id="A0A1E5RNI8">
    <property type="interactions" value="54"/>
</dbReference>
<gene>
    <name evidence="2" type="ORF">AWRI3579_g829</name>
</gene>
<accession>A0A1E5RNI8</accession>
<proteinExistence type="predicted"/>
<dbReference type="Pfam" id="PF12044">
    <property type="entry name" value="Metallopep"/>
    <property type="match status" value="1"/>
</dbReference>
<dbReference type="InParanoid" id="A0A1E5RNI8"/>
<dbReference type="PANTHER" id="PTHR21054">
    <property type="entry name" value="ZINC METALLOPROTEINASE-RELATED"/>
    <property type="match status" value="1"/>
</dbReference>
<dbReference type="OrthoDB" id="74460at2759"/>
<dbReference type="Gene3D" id="2.100.10.30">
    <property type="entry name" value="Jacalin-like lectin domain"/>
    <property type="match status" value="1"/>
</dbReference>
<dbReference type="SUPFAM" id="SSF55486">
    <property type="entry name" value="Metalloproteases ('zincins'), catalytic domain"/>
    <property type="match status" value="1"/>
</dbReference>
<evidence type="ECO:0000313" key="3">
    <source>
        <dbReference type="Proteomes" id="UP000095728"/>
    </source>
</evidence>
<dbReference type="InterPro" id="IPR001229">
    <property type="entry name" value="Jacalin-like_lectin_dom"/>
</dbReference>
<dbReference type="SUPFAM" id="SSF51101">
    <property type="entry name" value="Mannose-binding lectins"/>
    <property type="match status" value="1"/>
</dbReference>